<feature type="region of interest" description="Disordered" evidence="1">
    <location>
        <begin position="362"/>
        <end position="397"/>
    </location>
</feature>
<sequence>MVATAHPTLSQYVTWDMPYRLASRLATCERSVIPTDNTTIKPDMVAVKNNVGYVIDPTIKYGSAAALEAIKSHLNLNPDVQLSVIPLIGNWRGRGWVDLSKERSVSWVEQHHQWLISLVHGIRIVVPLNKDGCQLLKFPYSSAFVDWETGVGPVSTFDVASQPSGVVINLLATSASAIKSTILFIPPSPKSQETLTRLENEASPDDNLVHIDDSEDSDEEDTSDVFTVHDSSESYKTPSPLSDMDFETVSMKRKKFESQEDVINPPKTHPVPDVPSQPQHPIVATPVATTPGSVGLIDTFTQALNNLVGVPPFTGQAVFNIHHTYPVYLAGKQHMIDVSTQADTPTISSSWARTFLSCPPQRSVGTMTDSPHHKCSTVPDNTAPISPPSRLTRSTSVLSQSTPYYIQSNYN</sequence>
<feature type="region of interest" description="Disordered" evidence="1">
    <location>
        <begin position="199"/>
        <end position="244"/>
    </location>
</feature>
<accession>A0A7R8CJ45</accession>
<evidence type="ECO:0000313" key="3">
    <source>
        <dbReference type="Proteomes" id="UP000675881"/>
    </source>
</evidence>
<gene>
    <name evidence="2" type="ORF">LSAA_2305</name>
</gene>
<feature type="compositionally biased region" description="Polar residues" evidence="1">
    <location>
        <begin position="378"/>
        <end position="397"/>
    </location>
</feature>
<feature type="region of interest" description="Disordered" evidence="1">
    <location>
        <begin position="256"/>
        <end position="278"/>
    </location>
</feature>
<evidence type="ECO:0000256" key="1">
    <source>
        <dbReference type="SAM" id="MobiDB-lite"/>
    </source>
</evidence>
<evidence type="ECO:0000313" key="2">
    <source>
        <dbReference type="EMBL" id="CAF2789697.1"/>
    </source>
</evidence>
<dbReference type="EMBL" id="HG994589">
    <property type="protein sequence ID" value="CAF2789697.1"/>
    <property type="molecule type" value="Genomic_DNA"/>
</dbReference>
<proteinExistence type="predicted"/>
<name>A0A7R8CJ45_LEPSM</name>
<organism evidence="2 3">
    <name type="scientific">Lepeophtheirus salmonis</name>
    <name type="common">Salmon louse</name>
    <name type="synonym">Caligus salmonis</name>
    <dbReference type="NCBI Taxonomy" id="72036"/>
    <lineage>
        <taxon>Eukaryota</taxon>
        <taxon>Metazoa</taxon>
        <taxon>Ecdysozoa</taxon>
        <taxon>Arthropoda</taxon>
        <taxon>Crustacea</taxon>
        <taxon>Multicrustacea</taxon>
        <taxon>Hexanauplia</taxon>
        <taxon>Copepoda</taxon>
        <taxon>Siphonostomatoida</taxon>
        <taxon>Caligidae</taxon>
        <taxon>Lepeophtheirus</taxon>
    </lineage>
</organism>
<keyword evidence="3" id="KW-1185">Reference proteome</keyword>
<feature type="compositionally biased region" description="Acidic residues" evidence="1">
    <location>
        <begin position="213"/>
        <end position="223"/>
    </location>
</feature>
<protein>
    <submittedName>
        <fullName evidence="2">(salmon louse) hypothetical protein</fullName>
    </submittedName>
</protein>
<dbReference type="AlphaFoldDB" id="A0A7R8CJ45"/>
<reference evidence="2" key="1">
    <citation type="submission" date="2021-02" db="EMBL/GenBank/DDBJ databases">
        <authorList>
            <person name="Bekaert M."/>
        </authorList>
    </citation>
    <scope>NUCLEOTIDE SEQUENCE</scope>
    <source>
        <strain evidence="2">IoA-00</strain>
    </source>
</reference>
<dbReference type="Proteomes" id="UP000675881">
    <property type="component" value="Chromosome 10"/>
</dbReference>